<evidence type="ECO:0000313" key="2">
    <source>
        <dbReference type="EMBL" id="KAG5462044.1"/>
    </source>
</evidence>
<dbReference type="EMBL" id="JAEFCI010002720">
    <property type="protein sequence ID" value="KAG5462044.1"/>
    <property type="molecule type" value="Genomic_DNA"/>
</dbReference>
<protein>
    <submittedName>
        <fullName evidence="2">Uncharacterized protein</fullName>
    </submittedName>
</protein>
<feature type="compositionally biased region" description="Polar residues" evidence="1">
    <location>
        <begin position="98"/>
        <end position="116"/>
    </location>
</feature>
<feature type="compositionally biased region" description="Basic residues" evidence="1">
    <location>
        <begin position="50"/>
        <end position="64"/>
    </location>
</feature>
<dbReference type="AlphaFoldDB" id="A0A8H7ZZ14"/>
<dbReference type="Proteomes" id="UP000673691">
    <property type="component" value="Unassembled WGS sequence"/>
</dbReference>
<evidence type="ECO:0000313" key="3">
    <source>
        <dbReference type="Proteomes" id="UP000673691"/>
    </source>
</evidence>
<evidence type="ECO:0000256" key="1">
    <source>
        <dbReference type="SAM" id="MobiDB-lite"/>
    </source>
</evidence>
<feature type="region of interest" description="Disordered" evidence="1">
    <location>
        <begin position="37"/>
        <end position="116"/>
    </location>
</feature>
<feature type="compositionally biased region" description="Low complexity" evidence="1">
    <location>
        <begin position="87"/>
        <end position="97"/>
    </location>
</feature>
<keyword evidence="3" id="KW-1185">Reference proteome</keyword>
<feature type="region of interest" description="Disordered" evidence="1">
    <location>
        <begin position="1"/>
        <end position="25"/>
    </location>
</feature>
<sequence length="193" mass="20461">MVRRGRGGGRGGGGGKGRAAKERAAVISSRGVSPFALAPASLLPPPLPRLTRHPRSPFRPHPRTRPGDQKISDVLVSFPTPSGQHPAAGARARARLAQNSTAPKSQSGSAAWTTPRSFASAPASSLWRMAIARRVPASCEGPRRRYALRNCDPFTPLSPLPPRPTSPSHRPFTVLFVAPCAAAPLPGGVRRRR</sequence>
<feature type="compositionally biased region" description="Gly residues" evidence="1">
    <location>
        <begin position="8"/>
        <end position="17"/>
    </location>
</feature>
<comment type="caution">
    <text evidence="2">The sequence shown here is derived from an EMBL/GenBank/DDBJ whole genome shotgun (WGS) entry which is preliminary data.</text>
</comment>
<accession>A0A8H7ZZ14</accession>
<organism evidence="2 3">
    <name type="scientific">Olpidium bornovanus</name>
    <dbReference type="NCBI Taxonomy" id="278681"/>
    <lineage>
        <taxon>Eukaryota</taxon>
        <taxon>Fungi</taxon>
        <taxon>Fungi incertae sedis</taxon>
        <taxon>Olpidiomycota</taxon>
        <taxon>Olpidiomycotina</taxon>
        <taxon>Olpidiomycetes</taxon>
        <taxon>Olpidiales</taxon>
        <taxon>Olpidiaceae</taxon>
        <taxon>Olpidium</taxon>
    </lineage>
</organism>
<reference evidence="2 3" key="1">
    <citation type="journal article" name="Sci. Rep.">
        <title>Genome-scale phylogenetic analyses confirm Olpidium as the closest living zoosporic fungus to the non-flagellated, terrestrial fungi.</title>
        <authorList>
            <person name="Chang Y."/>
            <person name="Rochon D."/>
            <person name="Sekimoto S."/>
            <person name="Wang Y."/>
            <person name="Chovatia M."/>
            <person name="Sandor L."/>
            <person name="Salamov A."/>
            <person name="Grigoriev I.V."/>
            <person name="Stajich J.E."/>
            <person name="Spatafora J.W."/>
        </authorList>
    </citation>
    <scope>NUCLEOTIDE SEQUENCE [LARGE SCALE GENOMIC DNA]</scope>
    <source>
        <strain evidence="2">S191</strain>
    </source>
</reference>
<name>A0A8H7ZZ14_9FUNG</name>
<gene>
    <name evidence="2" type="ORF">BJ554DRAFT_5673</name>
</gene>
<proteinExistence type="predicted"/>